<keyword evidence="3" id="KW-1185">Reference proteome</keyword>
<dbReference type="Pfam" id="PF05523">
    <property type="entry name" value="FdtA"/>
    <property type="match status" value="1"/>
</dbReference>
<accession>A0ABT8TGM1</accession>
<organism evidence="2 3">
    <name type="scientific">Gilvimarinus algae</name>
    <dbReference type="NCBI Taxonomy" id="3058037"/>
    <lineage>
        <taxon>Bacteria</taxon>
        <taxon>Pseudomonadati</taxon>
        <taxon>Pseudomonadota</taxon>
        <taxon>Gammaproteobacteria</taxon>
        <taxon>Cellvibrionales</taxon>
        <taxon>Cellvibrionaceae</taxon>
        <taxon>Gilvimarinus</taxon>
    </lineage>
</organism>
<proteinExistence type="predicted"/>
<name>A0ABT8TGM1_9GAMM</name>
<evidence type="ECO:0000259" key="1">
    <source>
        <dbReference type="Pfam" id="PF05523"/>
    </source>
</evidence>
<comment type="caution">
    <text evidence="2">The sequence shown here is derived from an EMBL/GenBank/DDBJ whole genome shotgun (WGS) entry which is preliminary data.</text>
</comment>
<dbReference type="InterPro" id="IPR008894">
    <property type="entry name" value="QdtA_cupin_dom"/>
</dbReference>
<evidence type="ECO:0000313" key="2">
    <source>
        <dbReference type="EMBL" id="MDO3383145.1"/>
    </source>
</evidence>
<dbReference type="CDD" id="cd20292">
    <property type="entry name" value="cupin_QdtA-like"/>
    <property type="match status" value="1"/>
</dbReference>
<dbReference type="Gene3D" id="2.60.120.10">
    <property type="entry name" value="Jelly Rolls"/>
    <property type="match status" value="1"/>
</dbReference>
<feature type="domain" description="Sugar 3,4-ketoisomerase QdtA cupin" evidence="1">
    <location>
        <begin position="15"/>
        <end position="133"/>
    </location>
</feature>
<gene>
    <name evidence="2" type="ORF">QWI16_13275</name>
</gene>
<dbReference type="InterPro" id="IPR014710">
    <property type="entry name" value="RmlC-like_jellyroll"/>
</dbReference>
<dbReference type="Proteomes" id="UP001168380">
    <property type="component" value="Unassembled WGS sequence"/>
</dbReference>
<evidence type="ECO:0000313" key="3">
    <source>
        <dbReference type="Proteomes" id="UP001168380"/>
    </source>
</evidence>
<dbReference type="RefSeq" id="WP_302713876.1">
    <property type="nucleotide sequence ID" value="NZ_JAULRT010000060.1"/>
</dbReference>
<dbReference type="SUPFAM" id="SSF51182">
    <property type="entry name" value="RmlC-like cupins"/>
    <property type="match status" value="1"/>
</dbReference>
<reference evidence="2" key="1">
    <citation type="submission" date="2023-07" db="EMBL/GenBank/DDBJ databases">
        <title>Gilvimarinus algae sp. nov., isolated from the surface of Kelp.</title>
        <authorList>
            <person name="Sun Y.Y."/>
            <person name="Gong Y."/>
            <person name="Du Z.J."/>
        </authorList>
    </citation>
    <scope>NUCLEOTIDE SEQUENCE</scope>
    <source>
        <strain evidence="2">SDUM040014</strain>
    </source>
</reference>
<sequence>MPSHKNTAPGDQPKPTIIHLEGLADNRGCLLPVDFSSLPFEPKRMFVVSDVPVGCVRGGHGHHTEHQLLIALQGEIDVVTRDSFGAEVLHPLNTQTVALYLPPKYVAWQKYLSCHASLLVLASNCYDPADYLYSDLPLSDSAWDRS</sequence>
<dbReference type="InterPro" id="IPR011051">
    <property type="entry name" value="RmlC_Cupin_sf"/>
</dbReference>
<dbReference type="EMBL" id="JAULRT010000060">
    <property type="protein sequence ID" value="MDO3383145.1"/>
    <property type="molecule type" value="Genomic_DNA"/>
</dbReference>
<protein>
    <submittedName>
        <fullName evidence="2">FdtA/QdtA family cupin domain-containing protein</fullName>
    </submittedName>
</protein>